<dbReference type="PANTHER" id="PTHR45669">
    <property type="entry name" value="GLUTAREDOXIN DOMAIN-CONTAINING CYSTEINE-RICH PROTEIN CG12206-RELATED"/>
    <property type="match status" value="1"/>
</dbReference>
<feature type="compositionally biased region" description="Basic and acidic residues" evidence="1">
    <location>
        <begin position="153"/>
        <end position="164"/>
    </location>
</feature>
<dbReference type="InterPro" id="IPR036249">
    <property type="entry name" value="Thioredoxin-like_sf"/>
</dbReference>
<dbReference type="Pfam" id="PF00462">
    <property type="entry name" value="Glutaredoxin"/>
    <property type="match status" value="1"/>
</dbReference>
<feature type="region of interest" description="Disordered" evidence="1">
    <location>
        <begin position="186"/>
        <end position="210"/>
    </location>
</feature>
<dbReference type="CDD" id="cd03031">
    <property type="entry name" value="GRX_GRX_like"/>
    <property type="match status" value="1"/>
</dbReference>
<dbReference type="PANTHER" id="PTHR45669:SF28">
    <property type="entry name" value="GLUTAREDOXIN DOMAIN-CONTAINING PROTEIN"/>
    <property type="match status" value="1"/>
</dbReference>
<gene>
    <name evidence="3" type="ORF">VNO77_13111</name>
</gene>
<name>A0AAN9LX10_CANGL</name>
<sequence>MKGMKGKFLKKLKSIKQIGYLKQDRILQLKAADGYVDFLPKISSFNFHTPFVSRENEPKKIVKTCEKVQEEPEVIDVTELMKDLEDEEMDLDDYNDNKENIGPCSLKSKQHKGISENGNREKTDSKQRGVLEEKKSSPVEADSNYSRKTPLSENDRSSFRRPDLDSGSLFDPNLLAAFEQAVKDHARMTEEQRTNRVEEEPSPTVQDDDPEPDPLFFFEHKCPPGGDGTVIFYTTTLRGIRKTFEDCNKIRFLLQSFKVVYFERDISMHKEYRDELWSNLDGKTLPPRLFVKGRYIGGAEEVVSLHEQGKLKQLFEGLPMDSSNGPCDACGGINFVLCFKCNGSHKFIAENGETNQCPQCNENGLIVCPYCC</sequence>
<dbReference type="SUPFAM" id="SSF52833">
    <property type="entry name" value="Thioredoxin-like"/>
    <property type="match status" value="1"/>
</dbReference>
<feature type="compositionally biased region" description="Basic and acidic residues" evidence="1">
    <location>
        <begin position="186"/>
        <end position="199"/>
    </location>
</feature>
<dbReference type="PROSITE" id="PS51354">
    <property type="entry name" value="GLUTAREDOXIN_2"/>
    <property type="match status" value="1"/>
</dbReference>
<organism evidence="3 4">
    <name type="scientific">Canavalia gladiata</name>
    <name type="common">Sword bean</name>
    <name type="synonym">Dolichos gladiatus</name>
    <dbReference type="NCBI Taxonomy" id="3824"/>
    <lineage>
        <taxon>Eukaryota</taxon>
        <taxon>Viridiplantae</taxon>
        <taxon>Streptophyta</taxon>
        <taxon>Embryophyta</taxon>
        <taxon>Tracheophyta</taxon>
        <taxon>Spermatophyta</taxon>
        <taxon>Magnoliopsida</taxon>
        <taxon>eudicotyledons</taxon>
        <taxon>Gunneridae</taxon>
        <taxon>Pentapetalae</taxon>
        <taxon>rosids</taxon>
        <taxon>fabids</taxon>
        <taxon>Fabales</taxon>
        <taxon>Fabaceae</taxon>
        <taxon>Papilionoideae</taxon>
        <taxon>50 kb inversion clade</taxon>
        <taxon>NPAAA clade</taxon>
        <taxon>indigoferoid/millettioid clade</taxon>
        <taxon>Phaseoleae</taxon>
        <taxon>Canavalia</taxon>
    </lineage>
</organism>
<dbReference type="Proteomes" id="UP001367508">
    <property type="component" value="Unassembled WGS sequence"/>
</dbReference>
<evidence type="ECO:0000256" key="1">
    <source>
        <dbReference type="SAM" id="MobiDB-lite"/>
    </source>
</evidence>
<dbReference type="AlphaFoldDB" id="A0AAN9LX10"/>
<evidence type="ECO:0000313" key="3">
    <source>
        <dbReference type="EMBL" id="KAK7343960.1"/>
    </source>
</evidence>
<dbReference type="EMBL" id="JAYMYQ010000003">
    <property type="protein sequence ID" value="KAK7343960.1"/>
    <property type="molecule type" value="Genomic_DNA"/>
</dbReference>
<feature type="domain" description="Glutaredoxin" evidence="2">
    <location>
        <begin position="231"/>
        <end position="296"/>
    </location>
</feature>
<comment type="caution">
    <text evidence="3">The sequence shown here is derived from an EMBL/GenBank/DDBJ whole genome shotgun (WGS) entry which is preliminary data.</text>
</comment>
<evidence type="ECO:0000259" key="2">
    <source>
        <dbReference type="Pfam" id="PF00462"/>
    </source>
</evidence>
<reference evidence="3 4" key="1">
    <citation type="submission" date="2024-01" db="EMBL/GenBank/DDBJ databases">
        <title>The genomes of 5 underutilized Papilionoideae crops provide insights into root nodulation and disease resistanc.</title>
        <authorList>
            <person name="Jiang F."/>
        </authorList>
    </citation>
    <scope>NUCLEOTIDE SEQUENCE [LARGE SCALE GENOMIC DNA]</scope>
    <source>
        <strain evidence="3">LVBAO_FW01</strain>
        <tissue evidence="3">Leaves</tissue>
    </source>
</reference>
<dbReference type="Gene3D" id="3.40.30.10">
    <property type="entry name" value="Glutaredoxin"/>
    <property type="match status" value="1"/>
</dbReference>
<dbReference type="InterPro" id="IPR002109">
    <property type="entry name" value="Glutaredoxin"/>
</dbReference>
<evidence type="ECO:0000313" key="4">
    <source>
        <dbReference type="Proteomes" id="UP001367508"/>
    </source>
</evidence>
<feature type="region of interest" description="Disordered" evidence="1">
    <location>
        <begin position="87"/>
        <end position="164"/>
    </location>
</feature>
<keyword evidence="4" id="KW-1185">Reference proteome</keyword>
<protein>
    <recommendedName>
        <fullName evidence="2">Glutaredoxin domain-containing protein</fullName>
    </recommendedName>
</protein>
<proteinExistence type="predicted"/>
<dbReference type="Pfam" id="PF23733">
    <property type="entry name" value="GRXCR1-2_C"/>
    <property type="match status" value="1"/>
</dbReference>
<feature type="compositionally biased region" description="Polar residues" evidence="1">
    <location>
        <begin position="143"/>
        <end position="152"/>
    </location>
</feature>
<feature type="compositionally biased region" description="Basic and acidic residues" evidence="1">
    <location>
        <begin position="118"/>
        <end position="137"/>
    </location>
</feature>
<accession>A0AAN9LX10</accession>